<feature type="transmembrane region" description="Helical" evidence="1">
    <location>
        <begin position="24"/>
        <end position="45"/>
    </location>
</feature>
<protein>
    <submittedName>
        <fullName evidence="2">Uncharacterized protein</fullName>
    </submittedName>
</protein>
<sequence length="145" mass="16198">MADEITEISVGQFDTVSQLIMSSLSLQLAFAALVVGIIIIALVYRKFSWWVKTQKFNHTKPHIARFARKIILPFLAIALISSVNVYIQAFELFDDESTNAIILEEGQLSPKEVFAKILNTINILVIGYTISQLVPIALMKRDSSA</sequence>
<feature type="non-terminal residue" evidence="2">
    <location>
        <position position="145"/>
    </location>
</feature>
<gene>
    <name evidence="2" type="ORF">METZ01_LOCUS453140</name>
</gene>
<feature type="transmembrane region" description="Helical" evidence="1">
    <location>
        <begin position="66"/>
        <end position="87"/>
    </location>
</feature>
<organism evidence="2">
    <name type="scientific">marine metagenome</name>
    <dbReference type="NCBI Taxonomy" id="408172"/>
    <lineage>
        <taxon>unclassified sequences</taxon>
        <taxon>metagenomes</taxon>
        <taxon>ecological metagenomes</taxon>
    </lineage>
</organism>
<evidence type="ECO:0000313" key="2">
    <source>
        <dbReference type="EMBL" id="SVE00286.1"/>
    </source>
</evidence>
<keyword evidence="1" id="KW-1133">Transmembrane helix</keyword>
<accession>A0A382ZXB9</accession>
<name>A0A382ZXB9_9ZZZZ</name>
<reference evidence="2" key="1">
    <citation type="submission" date="2018-05" db="EMBL/GenBank/DDBJ databases">
        <authorList>
            <person name="Lanie J.A."/>
            <person name="Ng W.-L."/>
            <person name="Kazmierczak K.M."/>
            <person name="Andrzejewski T.M."/>
            <person name="Davidsen T.M."/>
            <person name="Wayne K.J."/>
            <person name="Tettelin H."/>
            <person name="Glass J.I."/>
            <person name="Rusch D."/>
            <person name="Podicherti R."/>
            <person name="Tsui H.-C.T."/>
            <person name="Winkler M.E."/>
        </authorList>
    </citation>
    <scope>NUCLEOTIDE SEQUENCE</scope>
</reference>
<proteinExistence type="predicted"/>
<dbReference type="EMBL" id="UINC01187518">
    <property type="protein sequence ID" value="SVE00286.1"/>
    <property type="molecule type" value="Genomic_DNA"/>
</dbReference>
<dbReference type="AlphaFoldDB" id="A0A382ZXB9"/>
<keyword evidence="1" id="KW-0472">Membrane</keyword>
<keyword evidence="1" id="KW-0812">Transmembrane</keyword>
<evidence type="ECO:0000256" key="1">
    <source>
        <dbReference type="SAM" id="Phobius"/>
    </source>
</evidence>
<feature type="transmembrane region" description="Helical" evidence="1">
    <location>
        <begin position="117"/>
        <end position="139"/>
    </location>
</feature>